<evidence type="ECO:0000256" key="1">
    <source>
        <dbReference type="SAM" id="Phobius"/>
    </source>
</evidence>
<comment type="caution">
    <text evidence="2">The sequence shown here is derived from an EMBL/GenBank/DDBJ whole genome shotgun (WGS) entry which is preliminary data.</text>
</comment>
<dbReference type="Proteomes" id="UP001596138">
    <property type="component" value="Unassembled WGS sequence"/>
</dbReference>
<keyword evidence="1" id="KW-0472">Membrane</keyword>
<accession>A0ABW1SZ98</accession>
<proteinExistence type="predicted"/>
<reference evidence="3" key="1">
    <citation type="journal article" date="2019" name="Int. J. Syst. Evol. Microbiol.">
        <title>The Global Catalogue of Microorganisms (GCM) 10K type strain sequencing project: providing services to taxonomists for standard genome sequencing and annotation.</title>
        <authorList>
            <consortium name="The Broad Institute Genomics Platform"/>
            <consortium name="The Broad Institute Genome Sequencing Center for Infectious Disease"/>
            <person name="Wu L."/>
            <person name="Ma J."/>
        </authorList>
    </citation>
    <scope>NUCLEOTIDE SEQUENCE [LARGE SCALE GENOMIC DNA]</scope>
    <source>
        <strain evidence="3">CGMCC 4.7317</strain>
    </source>
</reference>
<protein>
    <recommendedName>
        <fullName evidence="4">SHOCT domain-containing protein</fullName>
    </recommendedName>
</protein>
<name>A0ABW1SZ98_9ACTN</name>
<evidence type="ECO:0000313" key="3">
    <source>
        <dbReference type="Proteomes" id="UP001596138"/>
    </source>
</evidence>
<feature type="transmembrane region" description="Helical" evidence="1">
    <location>
        <begin position="20"/>
        <end position="43"/>
    </location>
</feature>
<dbReference type="EMBL" id="JBHSTI010000008">
    <property type="protein sequence ID" value="MFC6237767.1"/>
    <property type="molecule type" value="Genomic_DNA"/>
</dbReference>
<organism evidence="2 3">
    <name type="scientific">Longivirga aurantiaca</name>
    <dbReference type="NCBI Taxonomy" id="1837743"/>
    <lineage>
        <taxon>Bacteria</taxon>
        <taxon>Bacillati</taxon>
        <taxon>Actinomycetota</taxon>
        <taxon>Actinomycetes</taxon>
        <taxon>Sporichthyales</taxon>
        <taxon>Sporichthyaceae</taxon>
        <taxon>Longivirga</taxon>
    </lineage>
</organism>
<dbReference type="RefSeq" id="WP_386765371.1">
    <property type="nucleotide sequence ID" value="NZ_JBHSTI010000008.1"/>
</dbReference>
<keyword evidence="1" id="KW-1133">Transmembrane helix</keyword>
<sequence>MSVPLAAGSMPGSAAADGLFAIVPVLIGIGFVVVIGTIIYRFYAARREGLDPLAGDLQLMAAARDSQLLAPERSPEERLAEIDALLAAGTITEDEHEAARARIISTL</sequence>
<keyword evidence="3" id="KW-1185">Reference proteome</keyword>
<evidence type="ECO:0000313" key="2">
    <source>
        <dbReference type="EMBL" id="MFC6237767.1"/>
    </source>
</evidence>
<evidence type="ECO:0008006" key="4">
    <source>
        <dbReference type="Google" id="ProtNLM"/>
    </source>
</evidence>
<keyword evidence="1" id="KW-0812">Transmembrane</keyword>
<gene>
    <name evidence="2" type="ORF">ACFQGU_07740</name>
</gene>